<feature type="region of interest" description="Disordered" evidence="1">
    <location>
        <begin position="27"/>
        <end position="69"/>
    </location>
</feature>
<comment type="caution">
    <text evidence="4">The sequence shown here is derived from an EMBL/GenBank/DDBJ whole genome shotgun (WGS) entry which is preliminary data.</text>
</comment>
<organism evidence="4 5">
    <name type="scientific">Didymodactylos carnosus</name>
    <dbReference type="NCBI Taxonomy" id="1234261"/>
    <lineage>
        <taxon>Eukaryota</taxon>
        <taxon>Metazoa</taxon>
        <taxon>Spiralia</taxon>
        <taxon>Gnathifera</taxon>
        <taxon>Rotifera</taxon>
        <taxon>Eurotatoria</taxon>
        <taxon>Bdelloidea</taxon>
        <taxon>Philodinida</taxon>
        <taxon>Philodinidae</taxon>
        <taxon>Didymodactylos</taxon>
    </lineage>
</organism>
<dbReference type="GO" id="GO:0003676">
    <property type="term" value="F:nucleic acid binding"/>
    <property type="evidence" value="ECO:0007669"/>
    <property type="project" value="InterPro"/>
</dbReference>
<dbReference type="InterPro" id="IPR036397">
    <property type="entry name" value="RNaseH_sf"/>
</dbReference>
<dbReference type="EMBL" id="CAJNOK010008443">
    <property type="protein sequence ID" value="CAF1063772.1"/>
    <property type="molecule type" value="Genomic_DNA"/>
</dbReference>
<evidence type="ECO:0000256" key="1">
    <source>
        <dbReference type="SAM" id="MobiDB-lite"/>
    </source>
</evidence>
<evidence type="ECO:0000259" key="2">
    <source>
        <dbReference type="PROSITE" id="PS50994"/>
    </source>
</evidence>
<dbReference type="InterPro" id="IPR050951">
    <property type="entry name" value="Retrovirus_Pol_polyprotein"/>
</dbReference>
<evidence type="ECO:0000313" key="3">
    <source>
        <dbReference type="EMBL" id="CAF1063772.1"/>
    </source>
</evidence>
<dbReference type="EMBL" id="CAJOBA010008458">
    <property type="protein sequence ID" value="CAF3829068.1"/>
    <property type="molecule type" value="Genomic_DNA"/>
</dbReference>
<dbReference type="PROSITE" id="PS50994">
    <property type="entry name" value="INTEGRASE"/>
    <property type="match status" value="1"/>
</dbReference>
<feature type="compositionally biased region" description="Low complexity" evidence="1">
    <location>
        <begin position="38"/>
        <end position="50"/>
    </location>
</feature>
<dbReference type="GO" id="GO:0015074">
    <property type="term" value="P:DNA integration"/>
    <property type="evidence" value="ECO:0007669"/>
    <property type="project" value="InterPro"/>
</dbReference>
<gene>
    <name evidence="3" type="ORF">OVA965_LOCUS17551</name>
    <name evidence="4" type="ORF">TMI583_LOCUS17562</name>
</gene>
<dbReference type="InterPro" id="IPR001584">
    <property type="entry name" value="Integrase_cat-core"/>
</dbReference>
<dbReference type="InterPro" id="IPR041588">
    <property type="entry name" value="Integrase_H2C2"/>
</dbReference>
<dbReference type="Pfam" id="PF17921">
    <property type="entry name" value="Integrase_H2C2"/>
    <property type="match status" value="1"/>
</dbReference>
<dbReference type="Proteomes" id="UP000682733">
    <property type="component" value="Unassembled WGS sequence"/>
</dbReference>
<evidence type="ECO:0000313" key="5">
    <source>
        <dbReference type="Proteomes" id="UP000682733"/>
    </source>
</evidence>
<dbReference type="InterPro" id="IPR012337">
    <property type="entry name" value="RNaseH-like_sf"/>
</dbReference>
<proteinExistence type="predicted"/>
<dbReference type="Pfam" id="PF00665">
    <property type="entry name" value="rve"/>
    <property type="match status" value="1"/>
</dbReference>
<dbReference type="FunFam" id="1.10.340.70:FF:000001">
    <property type="entry name" value="Retrovirus-related Pol polyprotein from transposon gypsy-like Protein"/>
    <property type="match status" value="1"/>
</dbReference>
<dbReference type="Gene3D" id="1.10.340.70">
    <property type="match status" value="1"/>
</dbReference>
<dbReference type="Proteomes" id="UP000677228">
    <property type="component" value="Unassembled WGS sequence"/>
</dbReference>
<reference evidence="4" key="1">
    <citation type="submission" date="2021-02" db="EMBL/GenBank/DDBJ databases">
        <authorList>
            <person name="Nowell W R."/>
        </authorList>
    </citation>
    <scope>NUCLEOTIDE SEQUENCE</scope>
</reference>
<dbReference type="PANTHER" id="PTHR37984">
    <property type="entry name" value="PROTEIN CBG26694"/>
    <property type="match status" value="1"/>
</dbReference>
<name>A0A8S2JZP7_9BILA</name>
<accession>A0A8S2JZP7</accession>
<evidence type="ECO:0000313" key="4">
    <source>
        <dbReference type="EMBL" id="CAF3829068.1"/>
    </source>
</evidence>
<dbReference type="Gene3D" id="3.30.420.10">
    <property type="entry name" value="Ribonuclease H-like superfamily/Ribonuclease H"/>
    <property type="match status" value="1"/>
</dbReference>
<feature type="domain" description="Integrase catalytic" evidence="2">
    <location>
        <begin position="181"/>
        <end position="330"/>
    </location>
</feature>
<protein>
    <recommendedName>
        <fullName evidence="2">Integrase catalytic domain-containing protein</fullName>
    </recommendedName>
</protein>
<sequence length="330" mass="37896">MSRHPLINNEEINDDLDGVCAAMTRSKTKQQNITAQDSSTSSTTSSSITSPKFFHSKHLSSLDPDRLKSEQNNDAEIQEVIHEFTDKPDDRYSIVNGILNIQFKNGKYVPVIPITLRNEILHSFHDHPTAGHFARDKTWYRLLHRCFWPTMRQDVIHYIQPCLACAQHNIRRHKAPEQMQLTEPPGEVFDLVQMDFTGPLPRSTNGNRYVISLTDYLSKYVISKAVADDSTKTAAEFLVDVSLEFDPPHQLQTDRGTHFTAAIFEAVAKRLRCVHTLSTPYHRQSQGVIERFNATFKQQLAKYTNEHYDDWDDYLRTTVSSYDSSVHQVT</sequence>
<dbReference type="AlphaFoldDB" id="A0A8S2JZP7"/>
<dbReference type="SUPFAM" id="SSF53098">
    <property type="entry name" value="Ribonuclease H-like"/>
    <property type="match status" value="1"/>
</dbReference>
<dbReference type="PANTHER" id="PTHR37984:SF15">
    <property type="entry name" value="INTEGRASE CATALYTIC DOMAIN-CONTAINING PROTEIN"/>
    <property type="match status" value="1"/>
</dbReference>